<comment type="caution">
    <text evidence="1">The sequence shown here is derived from an EMBL/GenBank/DDBJ whole genome shotgun (WGS) entry which is preliminary data.</text>
</comment>
<accession>A0A428TBA7</accession>
<dbReference type="AlphaFoldDB" id="A0A428TBA7"/>
<protein>
    <submittedName>
        <fullName evidence="1">Uncharacterized protein</fullName>
    </submittedName>
</protein>
<reference evidence="1 2" key="1">
    <citation type="submission" date="2017-06" db="EMBL/GenBank/DDBJ databases">
        <title>Comparative genomic analysis of Ambrosia Fusariam Clade fungi.</title>
        <authorList>
            <person name="Stajich J.E."/>
            <person name="Carrillo J."/>
            <person name="Kijimoto T."/>
            <person name="Eskalen A."/>
            <person name="O'Donnell K."/>
            <person name="Kasson M."/>
        </authorList>
    </citation>
    <scope>NUCLEOTIDE SEQUENCE [LARGE SCALE GENOMIC DNA]</scope>
    <source>
        <strain evidence="1 2">NRRL62579</strain>
    </source>
</reference>
<evidence type="ECO:0000313" key="1">
    <source>
        <dbReference type="EMBL" id="RSL99298.1"/>
    </source>
</evidence>
<name>A0A428TBA7_9HYPO</name>
<dbReference type="EMBL" id="NKCK01000106">
    <property type="protein sequence ID" value="RSL99298.1"/>
    <property type="molecule type" value="Genomic_DNA"/>
</dbReference>
<organism evidence="1 2">
    <name type="scientific">Fusarium oligoseptatum</name>
    <dbReference type="NCBI Taxonomy" id="2604345"/>
    <lineage>
        <taxon>Eukaryota</taxon>
        <taxon>Fungi</taxon>
        <taxon>Dikarya</taxon>
        <taxon>Ascomycota</taxon>
        <taxon>Pezizomycotina</taxon>
        <taxon>Sordariomycetes</taxon>
        <taxon>Hypocreomycetidae</taxon>
        <taxon>Hypocreales</taxon>
        <taxon>Nectriaceae</taxon>
        <taxon>Fusarium</taxon>
        <taxon>Fusarium solani species complex</taxon>
    </lineage>
</organism>
<sequence length="95" mass="10038">MIRGQLDFGVFPTPYSQRCGAHPPSKPFRGSYWLGAAQGATTVMRNMRSTVSTQGRYDEGPIDAGGLAVAWSASLVSLCAMPCTISIDDAAVEAL</sequence>
<keyword evidence="2" id="KW-1185">Reference proteome</keyword>
<evidence type="ECO:0000313" key="2">
    <source>
        <dbReference type="Proteomes" id="UP000287144"/>
    </source>
</evidence>
<gene>
    <name evidence="1" type="ORF">CEP52_009819</name>
</gene>
<dbReference type="Proteomes" id="UP000287144">
    <property type="component" value="Unassembled WGS sequence"/>
</dbReference>
<proteinExistence type="predicted"/>